<gene>
    <name evidence="1" type="ORF">RHGRI_023502</name>
</gene>
<proteinExistence type="predicted"/>
<dbReference type="EMBL" id="JACTNZ010000008">
    <property type="protein sequence ID" value="KAG5535754.1"/>
    <property type="molecule type" value="Genomic_DNA"/>
</dbReference>
<name>A0AAV6J8A4_9ERIC</name>
<dbReference type="AlphaFoldDB" id="A0AAV6J8A4"/>
<comment type="caution">
    <text evidence="1">The sequence shown here is derived from an EMBL/GenBank/DDBJ whole genome shotgun (WGS) entry which is preliminary data.</text>
</comment>
<sequence length="58" mass="6476">MACRFSQPLRIGCLDELVPIGAVIAMGIDLRNHRLDLLRRNSSTETARMESSFAAERS</sequence>
<evidence type="ECO:0000313" key="1">
    <source>
        <dbReference type="EMBL" id="KAG5535754.1"/>
    </source>
</evidence>
<reference evidence="1" key="1">
    <citation type="submission" date="2020-08" db="EMBL/GenBank/DDBJ databases">
        <title>Plant Genome Project.</title>
        <authorList>
            <person name="Zhang R.-G."/>
        </authorList>
    </citation>
    <scope>NUCLEOTIDE SEQUENCE</scope>
    <source>
        <strain evidence="1">WSP0</strain>
        <tissue evidence="1">Leaf</tissue>
    </source>
</reference>
<evidence type="ECO:0000313" key="2">
    <source>
        <dbReference type="Proteomes" id="UP000823749"/>
    </source>
</evidence>
<dbReference type="Proteomes" id="UP000823749">
    <property type="component" value="Chromosome 8"/>
</dbReference>
<organism evidence="1 2">
    <name type="scientific">Rhododendron griersonianum</name>
    <dbReference type="NCBI Taxonomy" id="479676"/>
    <lineage>
        <taxon>Eukaryota</taxon>
        <taxon>Viridiplantae</taxon>
        <taxon>Streptophyta</taxon>
        <taxon>Embryophyta</taxon>
        <taxon>Tracheophyta</taxon>
        <taxon>Spermatophyta</taxon>
        <taxon>Magnoliopsida</taxon>
        <taxon>eudicotyledons</taxon>
        <taxon>Gunneridae</taxon>
        <taxon>Pentapetalae</taxon>
        <taxon>asterids</taxon>
        <taxon>Ericales</taxon>
        <taxon>Ericaceae</taxon>
        <taxon>Ericoideae</taxon>
        <taxon>Rhodoreae</taxon>
        <taxon>Rhododendron</taxon>
    </lineage>
</organism>
<keyword evidence="2" id="KW-1185">Reference proteome</keyword>
<protein>
    <submittedName>
        <fullName evidence="1">Uncharacterized protein</fullName>
    </submittedName>
</protein>
<accession>A0AAV6J8A4</accession>